<feature type="chain" id="PRO_5046937969" evidence="2">
    <location>
        <begin position="26"/>
        <end position="214"/>
    </location>
</feature>
<evidence type="ECO:0000256" key="2">
    <source>
        <dbReference type="SAM" id="SignalP"/>
    </source>
</evidence>
<keyword evidence="2" id="KW-0732">Signal</keyword>
<protein>
    <submittedName>
        <fullName evidence="3">DUF2796 domain-containing protein</fullName>
    </submittedName>
</protein>
<organism evidence="3 4">
    <name type="scientific">Neiella holothuriorum</name>
    <dbReference type="NCBI Taxonomy" id="2870530"/>
    <lineage>
        <taxon>Bacteria</taxon>
        <taxon>Pseudomonadati</taxon>
        <taxon>Pseudomonadota</taxon>
        <taxon>Gammaproteobacteria</taxon>
        <taxon>Alteromonadales</taxon>
        <taxon>Echinimonadaceae</taxon>
        <taxon>Neiella</taxon>
    </lineage>
</organism>
<dbReference type="Pfam" id="PF10986">
    <property type="entry name" value="ZrgA"/>
    <property type="match status" value="1"/>
</dbReference>
<proteinExistence type="predicted"/>
<gene>
    <name evidence="3" type="ORF">K0504_17825</name>
</gene>
<evidence type="ECO:0000313" key="4">
    <source>
        <dbReference type="Proteomes" id="UP001166251"/>
    </source>
</evidence>
<name>A0ABS7EKL2_9GAMM</name>
<evidence type="ECO:0000313" key="3">
    <source>
        <dbReference type="EMBL" id="MBW8192898.1"/>
    </source>
</evidence>
<feature type="signal peptide" evidence="2">
    <location>
        <begin position="1"/>
        <end position="25"/>
    </location>
</feature>
<dbReference type="InterPro" id="IPR021253">
    <property type="entry name" value="ZrgA-like"/>
</dbReference>
<comment type="caution">
    <text evidence="3">The sequence shown here is derived from an EMBL/GenBank/DDBJ whole genome shotgun (WGS) entry which is preliminary data.</text>
</comment>
<dbReference type="Proteomes" id="UP001166251">
    <property type="component" value="Unassembled WGS sequence"/>
</dbReference>
<reference evidence="3" key="1">
    <citation type="submission" date="2021-07" db="EMBL/GenBank/DDBJ databases">
        <title>Neiella marina sp. nov., isolated from the intestinal content of sea cucumber Apostichopus japonicus.</title>
        <authorList>
            <person name="Bai X."/>
        </authorList>
    </citation>
    <scope>NUCLEOTIDE SEQUENCE</scope>
    <source>
        <strain evidence="3">126</strain>
    </source>
</reference>
<evidence type="ECO:0000256" key="1">
    <source>
        <dbReference type="SAM" id="MobiDB-lite"/>
    </source>
</evidence>
<dbReference type="EMBL" id="JAHZSS010000032">
    <property type="protein sequence ID" value="MBW8192898.1"/>
    <property type="molecule type" value="Genomic_DNA"/>
</dbReference>
<accession>A0ABS7EKL2</accession>
<keyword evidence="4" id="KW-1185">Reference proteome</keyword>
<sequence>MNPKQTVTTALVSLAALSVSTAVLAESEAHQHGIAHLNLVQQGNALEIEFESPLANLVGFEHKPETAKQQQAYGVAVEAFESQTKFEFHGASCQLVEIEIELPFAVAEAEHHEEHEGHDHDEHKHHDEHEDHDHDEHKHHDKHEEHEHHEHQHHDEHSNLMAHYQYQCDGTVTSVSVQLFNLMPQLETIQAQWFSEQKQGSASLSRNAAELPLN</sequence>
<feature type="region of interest" description="Disordered" evidence="1">
    <location>
        <begin position="110"/>
        <end position="157"/>
    </location>
</feature>
<dbReference type="RefSeq" id="WP_220105518.1">
    <property type="nucleotide sequence ID" value="NZ_JAHZSS010000032.1"/>
</dbReference>